<evidence type="ECO:0000256" key="3">
    <source>
        <dbReference type="ARBA" id="ARBA00022475"/>
    </source>
</evidence>
<name>A0ABV5JM65_9ACTN</name>
<feature type="transmembrane region" description="Helical" evidence="8">
    <location>
        <begin position="297"/>
        <end position="323"/>
    </location>
</feature>
<evidence type="ECO:0000256" key="1">
    <source>
        <dbReference type="ARBA" id="ARBA00004651"/>
    </source>
</evidence>
<sequence>MSDTAAPTPSTPTPAAPAPSGPSGPQADPHILGSYDPSRRWLGLATLTFSLLAITTDMTILNVAIPQMAANLQPTASQQLWIIDAYSLVMAGLLISMSSIADRWGRKRMLMLGYVLIALASVLVLFAHSPGFVIALRVLLGVGAAMVMPSTLSLLRVTFTDTRERATALAVWAAVAGIGAAVGPLLGGFLLETFDWRAAFLVSVPMMAIAFVSAIFTIPESRVPEPGPWDPFGALLTLLGMTTSMWAIKQFSEEGSLTYLPAWIAFGIGVTAIVVFVRRCLNSDAPLLDVTMFRHRIFSAGVLAALIASFSMSAGLLLLAQWLQLVNGASAFESGLQLMPLALAAAVTSLLAPVLSERIGMRATIFLALFIAGAGMMVLGVRGENLELTSVFISLALIGAGIGALALASSMIMGGVPRSKAGNAAAMEDTAYEFGAVLGIAILGSLASFLYRREIGIPPETLAMGADATDAVRDSLGGAVAVAEAAHLPDLTARAGDAFTSGMGLTGLIGGLALLAFAFVVFFLTPKGTMLGDLEH</sequence>
<dbReference type="PRINTS" id="PR01036">
    <property type="entry name" value="TCRTETB"/>
</dbReference>
<dbReference type="InterPro" id="IPR020846">
    <property type="entry name" value="MFS_dom"/>
</dbReference>
<feature type="domain" description="Major facilitator superfamily (MFS) profile" evidence="9">
    <location>
        <begin position="43"/>
        <end position="528"/>
    </location>
</feature>
<comment type="caution">
    <text evidence="10">The sequence shown here is derived from an EMBL/GenBank/DDBJ whole genome shotgun (WGS) entry which is preliminary data.</text>
</comment>
<dbReference type="Gene3D" id="1.20.1720.10">
    <property type="entry name" value="Multidrug resistance protein D"/>
    <property type="match status" value="1"/>
</dbReference>
<feature type="transmembrane region" description="Helical" evidence="8">
    <location>
        <begin position="229"/>
        <end position="248"/>
    </location>
</feature>
<comment type="subcellular location">
    <subcellularLocation>
        <location evidence="1">Cell membrane</location>
        <topology evidence="1">Multi-pass membrane protein</topology>
    </subcellularLocation>
</comment>
<evidence type="ECO:0000256" key="7">
    <source>
        <dbReference type="SAM" id="MobiDB-lite"/>
    </source>
</evidence>
<keyword evidence="5 8" id="KW-1133">Transmembrane helix</keyword>
<feature type="compositionally biased region" description="Pro residues" evidence="7">
    <location>
        <begin position="9"/>
        <end position="22"/>
    </location>
</feature>
<feature type="transmembrane region" description="Helical" evidence="8">
    <location>
        <begin position="134"/>
        <end position="155"/>
    </location>
</feature>
<proteinExistence type="predicted"/>
<dbReference type="InterPro" id="IPR011701">
    <property type="entry name" value="MFS"/>
</dbReference>
<evidence type="ECO:0000313" key="11">
    <source>
        <dbReference type="Proteomes" id="UP001589700"/>
    </source>
</evidence>
<feature type="transmembrane region" description="Helical" evidence="8">
    <location>
        <begin position="109"/>
        <end position="128"/>
    </location>
</feature>
<dbReference type="SUPFAM" id="SSF103473">
    <property type="entry name" value="MFS general substrate transporter"/>
    <property type="match status" value="1"/>
</dbReference>
<evidence type="ECO:0000256" key="4">
    <source>
        <dbReference type="ARBA" id="ARBA00022692"/>
    </source>
</evidence>
<feature type="transmembrane region" description="Helical" evidence="8">
    <location>
        <begin position="430"/>
        <end position="451"/>
    </location>
</feature>
<reference evidence="10 11" key="1">
    <citation type="submission" date="2024-09" db="EMBL/GenBank/DDBJ databases">
        <authorList>
            <person name="Sun Q."/>
            <person name="Mori K."/>
        </authorList>
    </citation>
    <scope>NUCLEOTIDE SEQUENCE [LARGE SCALE GENOMIC DNA]</scope>
    <source>
        <strain evidence="10 11">CCM 7659</strain>
    </source>
</reference>
<keyword evidence="3" id="KW-1003">Cell membrane</keyword>
<feature type="transmembrane region" description="Helical" evidence="8">
    <location>
        <begin position="196"/>
        <end position="217"/>
    </location>
</feature>
<feature type="transmembrane region" description="Helical" evidence="8">
    <location>
        <begin position="388"/>
        <end position="409"/>
    </location>
</feature>
<dbReference type="Proteomes" id="UP001589700">
    <property type="component" value="Unassembled WGS sequence"/>
</dbReference>
<feature type="transmembrane region" description="Helical" evidence="8">
    <location>
        <begin position="498"/>
        <end position="524"/>
    </location>
</feature>
<evidence type="ECO:0000256" key="2">
    <source>
        <dbReference type="ARBA" id="ARBA00022448"/>
    </source>
</evidence>
<evidence type="ECO:0000313" key="10">
    <source>
        <dbReference type="EMBL" id="MFB9258814.1"/>
    </source>
</evidence>
<keyword evidence="11" id="KW-1185">Reference proteome</keyword>
<dbReference type="InterPro" id="IPR036259">
    <property type="entry name" value="MFS_trans_sf"/>
</dbReference>
<dbReference type="Gene3D" id="1.20.1250.20">
    <property type="entry name" value="MFS general substrate transporter like domains"/>
    <property type="match status" value="1"/>
</dbReference>
<feature type="transmembrane region" description="Helical" evidence="8">
    <location>
        <begin position="335"/>
        <end position="356"/>
    </location>
</feature>
<dbReference type="PANTHER" id="PTHR42718">
    <property type="entry name" value="MAJOR FACILITATOR SUPERFAMILY MULTIDRUG TRANSPORTER MFSC"/>
    <property type="match status" value="1"/>
</dbReference>
<evidence type="ECO:0000256" key="8">
    <source>
        <dbReference type="SAM" id="Phobius"/>
    </source>
</evidence>
<feature type="transmembrane region" description="Helical" evidence="8">
    <location>
        <begin position="260"/>
        <end position="277"/>
    </location>
</feature>
<feature type="transmembrane region" description="Helical" evidence="8">
    <location>
        <begin position="80"/>
        <end position="97"/>
    </location>
</feature>
<feature type="transmembrane region" description="Helical" evidence="8">
    <location>
        <begin position="41"/>
        <end position="65"/>
    </location>
</feature>
<organism evidence="10 11">
    <name type="scientific">Dietzia aerolata</name>
    <dbReference type="NCBI Taxonomy" id="595984"/>
    <lineage>
        <taxon>Bacteria</taxon>
        <taxon>Bacillati</taxon>
        <taxon>Actinomycetota</taxon>
        <taxon>Actinomycetes</taxon>
        <taxon>Mycobacteriales</taxon>
        <taxon>Dietziaceae</taxon>
        <taxon>Dietzia</taxon>
    </lineage>
</organism>
<evidence type="ECO:0000256" key="6">
    <source>
        <dbReference type="ARBA" id="ARBA00023136"/>
    </source>
</evidence>
<keyword evidence="2" id="KW-0813">Transport</keyword>
<gene>
    <name evidence="10" type="ORF">ACFFVD_03265</name>
</gene>
<evidence type="ECO:0000256" key="5">
    <source>
        <dbReference type="ARBA" id="ARBA00022989"/>
    </source>
</evidence>
<dbReference type="CDD" id="cd17321">
    <property type="entry name" value="MFS_MMR_MDR_like"/>
    <property type="match status" value="1"/>
</dbReference>
<keyword evidence="4 8" id="KW-0812">Transmembrane</keyword>
<keyword evidence="6 8" id="KW-0472">Membrane</keyword>
<feature type="transmembrane region" description="Helical" evidence="8">
    <location>
        <begin position="167"/>
        <end position="190"/>
    </location>
</feature>
<evidence type="ECO:0000259" key="9">
    <source>
        <dbReference type="PROSITE" id="PS50850"/>
    </source>
</evidence>
<dbReference type="PROSITE" id="PS50850">
    <property type="entry name" value="MFS"/>
    <property type="match status" value="1"/>
</dbReference>
<accession>A0ABV5JM65</accession>
<dbReference type="RefSeq" id="WP_182632888.1">
    <property type="nucleotide sequence ID" value="NZ_JAALDM010000207.1"/>
</dbReference>
<dbReference type="PANTHER" id="PTHR42718:SF47">
    <property type="entry name" value="METHYL VIOLOGEN RESISTANCE PROTEIN SMVA"/>
    <property type="match status" value="1"/>
</dbReference>
<feature type="region of interest" description="Disordered" evidence="7">
    <location>
        <begin position="1"/>
        <end position="30"/>
    </location>
</feature>
<dbReference type="Pfam" id="PF07690">
    <property type="entry name" value="MFS_1"/>
    <property type="match status" value="1"/>
</dbReference>
<feature type="transmembrane region" description="Helical" evidence="8">
    <location>
        <begin position="363"/>
        <end position="382"/>
    </location>
</feature>
<dbReference type="EMBL" id="JBHMDY010000002">
    <property type="protein sequence ID" value="MFB9258814.1"/>
    <property type="molecule type" value="Genomic_DNA"/>
</dbReference>
<protein>
    <submittedName>
        <fullName evidence="10">MFS transporter</fullName>
    </submittedName>
</protein>